<keyword evidence="2" id="KW-1185">Reference proteome</keyword>
<evidence type="ECO:0000313" key="2">
    <source>
        <dbReference type="Proteomes" id="UP000774570"/>
    </source>
</evidence>
<organism evidence="1 2">
    <name type="scientific">Actinomadura parmotrematis</name>
    <dbReference type="NCBI Taxonomy" id="2864039"/>
    <lineage>
        <taxon>Bacteria</taxon>
        <taxon>Bacillati</taxon>
        <taxon>Actinomycetota</taxon>
        <taxon>Actinomycetes</taxon>
        <taxon>Streptosporangiales</taxon>
        <taxon>Thermomonosporaceae</taxon>
        <taxon>Actinomadura</taxon>
    </lineage>
</organism>
<reference evidence="1 2" key="1">
    <citation type="submission" date="2021-07" db="EMBL/GenBank/DDBJ databases">
        <title>Actinomadura sp. PM05-2 isolated from lichen.</title>
        <authorList>
            <person name="Somphong A."/>
            <person name="Phongsopitanun W."/>
            <person name="Tanasupawat S."/>
            <person name="Peongsungnone V."/>
        </authorList>
    </citation>
    <scope>NUCLEOTIDE SEQUENCE [LARGE SCALE GENOMIC DNA]</scope>
    <source>
        <strain evidence="1 2">PM05-2</strain>
    </source>
</reference>
<name>A0ABS7G4P6_9ACTN</name>
<protein>
    <submittedName>
        <fullName evidence="1">Uncharacterized protein</fullName>
    </submittedName>
</protein>
<proteinExistence type="predicted"/>
<comment type="caution">
    <text evidence="1">The sequence shown here is derived from an EMBL/GenBank/DDBJ whole genome shotgun (WGS) entry which is preliminary data.</text>
</comment>
<dbReference type="EMBL" id="JAIBOA010000041">
    <property type="protein sequence ID" value="MBW8487716.1"/>
    <property type="molecule type" value="Genomic_DNA"/>
</dbReference>
<accession>A0ABS7G4P6</accession>
<dbReference type="RefSeq" id="WP_220170952.1">
    <property type="nucleotide sequence ID" value="NZ_JAIBOA010000041.1"/>
</dbReference>
<evidence type="ECO:0000313" key="1">
    <source>
        <dbReference type="EMBL" id="MBW8487716.1"/>
    </source>
</evidence>
<gene>
    <name evidence="1" type="ORF">K1Y72_35565</name>
</gene>
<dbReference type="Proteomes" id="UP000774570">
    <property type="component" value="Unassembled WGS sequence"/>
</dbReference>
<sequence length="57" mass="5975">MTVWGRTAWGLAADSCSRGFRFLGSAGASALMETTGMAGTRLLGCHRRGAFSSPPVR</sequence>